<dbReference type="Proteomes" id="UP000197679">
    <property type="component" value="Chromosome"/>
</dbReference>
<dbReference type="Pfam" id="PF01863">
    <property type="entry name" value="YgjP-like"/>
    <property type="match status" value="1"/>
</dbReference>
<reference evidence="2 3" key="1">
    <citation type="journal article" date="2017" name="Nat. Commun.">
        <title>'ARMAN' archaea depend on association with euryarchaeal host in culture and in situ.</title>
        <authorList>
            <person name="Golyshina O."/>
            <person name="Toshchakov S."/>
            <person name="Makarova K."/>
            <person name="Gavrilov S."/>
            <person name="Korzhenkov A."/>
            <person name="La Cono V."/>
            <person name="Arcadi E."/>
            <person name="Nechitaylo T."/>
            <person name="Ferrer M."/>
            <person name="Kublanov I."/>
            <person name="Wolf Y."/>
            <person name="Yakimov M."/>
            <person name="Golyshin P."/>
            <person name="Slesarev A."/>
            <person name="Kozyavkin S."/>
        </authorList>
    </citation>
    <scope>NUCLEOTIDE SEQUENCE [LARGE SCALE GENOMIC DNA]</scope>
    <source>
        <strain evidence="2 3">Mia14</strain>
    </source>
</reference>
<dbReference type="AlphaFoldDB" id="A0A218NM99"/>
<organism evidence="2 3">
    <name type="scientific">Candidatus Mancarchaeum acidiphilum</name>
    <dbReference type="NCBI Taxonomy" id="1920749"/>
    <lineage>
        <taxon>Archaea</taxon>
        <taxon>Candidatus Micrarchaeota</taxon>
        <taxon>Candidatus Mancarchaeum</taxon>
    </lineage>
</organism>
<dbReference type="GeneID" id="33313827"/>
<keyword evidence="3" id="KW-1185">Reference proteome</keyword>
<dbReference type="RefSeq" id="WP_157891421.1">
    <property type="nucleotide sequence ID" value="NZ_CP019964.1"/>
</dbReference>
<proteinExistence type="predicted"/>
<sequence>MDEINTSENFVYVNGKKYVLDIKFLNRKTATGFIEDDKICLKLPLRLNAKDKIKYISILKRRLIKRIIDGQIYRELRFKDGDLIHITDRSFLIHSSIDQFIKRPMTKLTGNLLYVVIPASEATKANYILNDRVIKFLIKLVLPYVIQRVNHINNEFFGFKVSRIKVYRPKKVVLGSCNYGNKTLSFNLRIFLCPENIIDSVIVHELCHLKVPNHSQQFWKLLYSVMPDYDEYRKWINKNLYSATLPNRWYE</sequence>
<keyword evidence="2" id="KW-0378">Hydrolase</keyword>
<dbReference type="Gene3D" id="3.30.2010.10">
    <property type="entry name" value="Metalloproteases ('zincins'), catalytic domain"/>
    <property type="match status" value="1"/>
</dbReference>
<evidence type="ECO:0000313" key="3">
    <source>
        <dbReference type="Proteomes" id="UP000197679"/>
    </source>
</evidence>
<dbReference type="KEGG" id="marh:Mia14_0270"/>
<dbReference type="EMBL" id="CP019964">
    <property type="protein sequence ID" value="ASI13600.1"/>
    <property type="molecule type" value="Genomic_DNA"/>
</dbReference>
<evidence type="ECO:0000259" key="1">
    <source>
        <dbReference type="Pfam" id="PF01863"/>
    </source>
</evidence>
<gene>
    <name evidence="2" type="ORF">Mia14_0270</name>
</gene>
<dbReference type="GO" id="GO:0016787">
    <property type="term" value="F:hydrolase activity"/>
    <property type="evidence" value="ECO:0007669"/>
    <property type="project" value="UniProtKB-KW"/>
</dbReference>
<dbReference type="InterPro" id="IPR002725">
    <property type="entry name" value="YgjP-like_metallopeptidase"/>
</dbReference>
<dbReference type="PANTHER" id="PTHR30399">
    <property type="entry name" value="UNCHARACTERIZED PROTEIN YGJP"/>
    <property type="match status" value="1"/>
</dbReference>
<dbReference type="PANTHER" id="PTHR30399:SF1">
    <property type="entry name" value="UTP PYROPHOSPHATASE"/>
    <property type="match status" value="1"/>
</dbReference>
<dbReference type="CDD" id="cd07344">
    <property type="entry name" value="M48_yhfN_like"/>
    <property type="match status" value="1"/>
</dbReference>
<dbReference type="OrthoDB" id="308128at2157"/>
<feature type="domain" description="YgjP-like metallopeptidase" evidence="1">
    <location>
        <begin position="35"/>
        <end position="238"/>
    </location>
</feature>
<protein>
    <submittedName>
        <fullName evidence="2">Putative metal-dependent hydrolase</fullName>
    </submittedName>
</protein>
<accession>A0A218NM99</accession>
<name>A0A218NM99_9ARCH</name>
<dbReference type="InterPro" id="IPR053136">
    <property type="entry name" value="UTP_pyrophosphatase-like"/>
</dbReference>
<evidence type="ECO:0000313" key="2">
    <source>
        <dbReference type="EMBL" id="ASI13600.1"/>
    </source>
</evidence>